<comment type="caution">
    <text evidence="1">The sequence shown here is derived from an EMBL/GenBank/DDBJ whole genome shotgun (WGS) entry which is preliminary data.</text>
</comment>
<reference evidence="1 2" key="1">
    <citation type="journal article" date="2021" name="Elife">
        <title>Chloroplast acquisition without the gene transfer in kleptoplastic sea slugs, Plakobranchus ocellatus.</title>
        <authorList>
            <person name="Maeda T."/>
            <person name="Takahashi S."/>
            <person name="Yoshida T."/>
            <person name="Shimamura S."/>
            <person name="Takaki Y."/>
            <person name="Nagai Y."/>
            <person name="Toyoda A."/>
            <person name="Suzuki Y."/>
            <person name="Arimoto A."/>
            <person name="Ishii H."/>
            <person name="Satoh N."/>
            <person name="Nishiyama T."/>
            <person name="Hasebe M."/>
            <person name="Maruyama T."/>
            <person name="Minagawa J."/>
            <person name="Obokata J."/>
            <person name="Shigenobu S."/>
        </authorList>
    </citation>
    <scope>NUCLEOTIDE SEQUENCE [LARGE SCALE GENOMIC DNA]</scope>
</reference>
<organism evidence="1 2">
    <name type="scientific">Elysia marginata</name>
    <dbReference type="NCBI Taxonomy" id="1093978"/>
    <lineage>
        <taxon>Eukaryota</taxon>
        <taxon>Metazoa</taxon>
        <taxon>Spiralia</taxon>
        <taxon>Lophotrochozoa</taxon>
        <taxon>Mollusca</taxon>
        <taxon>Gastropoda</taxon>
        <taxon>Heterobranchia</taxon>
        <taxon>Euthyneura</taxon>
        <taxon>Panpulmonata</taxon>
        <taxon>Sacoglossa</taxon>
        <taxon>Placobranchoidea</taxon>
        <taxon>Plakobranchidae</taxon>
        <taxon>Elysia</taxon>
    </lineage>
</organism>
<feature type="non-terminal residue" evidence="1">
    <location>
        <position position="1"/>
    </location>
</feature>
<gene>
    <name evidence="1" type="ORF">ElyMa_004414000</name>
</gene>
<dbReference type="EMBL" id="BMAT01008899">
    <property type="protein sequence ID" value="GFR94837.1"/>
    <property type="molecule type" value="Genomic_DNA"/>
</dbReference>
<proteinExistence type="predicted"/>
<keyword evidence="2" id="KW-1185">Reference proteome</keyword>
<protein>
    <submittedName>
        <fullName evidence="1">Uncharacterized protein</fullName>
    </submittedName>
</protein>
<evidence type="ECO:0000313" key="1">
    <source>
        <dbReference type="EMBL" id="GFR94837.1"/>
    </source>
</evidence>
<accession>A0AAV4H9P0</accession>
<name>A0AAV4H9P0_9GAST</name>
<sequence length="133" mass="14982">LAEEAEEFDFSAFAAASRKNSAETWATFKGVYCDLGPVPRRSPAPTAGAPDMLHRVQAYRGHLVQQPGFITASTTLLPPLSDRMRRRVEAATEVQWFCQCFGSVLLVAVRPGRESFSDYWWMPHEGLQYSWRG</sequence>
<dbReference type="Proteomes" id="UP000762676">
    <property type="component" value="Unassembled WGS sequence"/>
</dbReference>
<evidence type="ECO:0000313" key="2">
    <source>
        <dbReference type="Proteomes" id="UP000762676"/>
    </source>
</evidence>
<dbReference type="AlphaFoldDB" id="A0AAV4H9P0"/>